<feature type="binding site" evidence="7">
    <location>
        <position position="250"/>
    </location>
    <ligand>
        <name>4-imidazolone-5-propanoate</name>
        <dbReference type="ChEBI" id="CHEBI:77893"/>
    </ligand>
</feature>
<reference evidence="9 10" key="1">
    <citation type="submission" date="2018-04" db="EMBL/GenBank/DDBJ databases">
        <title>Complete genome uncultured novel isolate.</title>
        <authorList>
            <person name="Merlino G."/>
        </authorList>
    </citation>
    <scope>NUCLEOTIDE SEQUENCE [LARGE SCALE GENOMIC DNA]</scope>
    <source>
        <strain evidence="10">R1DC9</strain>
    </source>
</reference>
<dbReference type="InterPro" id="IPR032466">
    <property type="entry name" value="Metal_Hydrolase"/>
</dbReference>
<dbReference type="UniPathway" id="UPA00379">
    <property type="reaction ID" value="UER00551"/>
</dbReference>
<evidence type="ECO:0000256" key="3">
    <source>
        <dbReference type="ARBA" id="ARBA00022801"/>
    </source>
</evidence>
<organism evidence="9 10">
    <name type="scientific">Mangrovivirga cuniculi</name>
    <dbReference type="NCBI Taxonomy" id="2715131"/>
    <lineage>
        <taxon>Bacteria</taxon>
        <taxon>Pseudomonadati</taxon>
        <taxon>Bacteroidota</taxon>
        <taxon>Cytophagia</taxon>
        <taxon>Cytophagales</taxon>
        <taxon>Mangrovivirgaceae</taxon>
        <taxon>Mangrovivirga</taxon>
    </lineage>
</organism>
<gene>
    <name evidence="7" type="primary">hutI</name>
    <name evidence="9" type="ORF">DCC35_08185</name>
</gene>
<dbReference type="GO" id="GO:0005737">
    <property type="term" value="C:cytoplasm"/>
    <property type="evidence" value="ECO:0007669"/>
    <property type="project" value="UniProtKB-SubCell"/>
</dbReference>
<keyword evidence="2 7" id="KW-0479">Metal-binding</keyword>
<dbReference type="InterPro" id="IPR011059">
    <property type="entry name" value="Metal-dep_hydrolase_composite"/>
</dbReference>
<dbReference type="InterPro" id="IPR005920">
    <property type="entry name" value="HutI"/>
</dbReference>
<dbReference type="RefSeq" id="WP_137090307.1">
    <property type="nucleotide sequence ID" value="NZ_CP028923.1"/>
</dbReference>
<evidence type="ECO:0000256" key="1">
    <source>
        <dbReference type="ARBA" id="ARBA00012864"/>
    </source>
</evidence>
<keyword evidence="4 7" id="KW-0369">Histidine metabolism</keyword>
<sequence>MELVVKNIKTLAQVEEKIRKIVSGEEIKSVPTIENAWMHIKNGIIENFGEMKDFPSELSNIEEVDATDRIVLPAWVDSHTHLVFAGTRESEFVDKINGLSYAEIARRGGGILNSAKRLQETSDDDLFEQTLVRANQIMSMGTGTVEIKSGYGLTVKDEIKMLRVAKRIGEETPLNVKTTFLGAHAVPKGMNKEDYLDLVIKEMIPQVAEEKLAEYCDVFCEEGFFSEDETERVLLAASEYGLKPKVHANQLNFSGGVQVGVKCGAISVDHLESSGDEEIEVLKGSNTIPTLLPGAAFFIRTSYPPARDMIEAGLPVCLATDFNPGSSPTGNMNFMMSLACVQMRMTPEEAINASTINAAAALEMSEKVGSIAKGKQADFIITNEIPSLDFIPYNYAQNHIHKLFLKGQKVIQNEF</sequence>
<dbReference type="EMBL" id="CP028923">
    <property type="protein sequence ID" value="QCK17032.1"/>
    <property type="molecule type" value="Genomic_DNA"/>
</dbReference>
<dbReference type="OrthoDB" id="9776455at2"/>
<keyword evidence="6 7" id="KW-0408">Iron</keyword>
<feature type="binding site" evidence="7">
    <location>
        <position position="247"/>
    </location>
    <ligand>
        <name>Zn(2+)</name>
        <dbReference type="ChEBI" id="CHEBI:29105"/>
    </ligand>
</feature>
<dbReference type="GO" id="GO:0005506">
    <property type="term" value="F:iron ion binding"/>
    <property type="evidence" value="ECO:0007669"/>
    <property type="project" value="UniProtKB-UniRule"/>
</dbReference>
<dbReference type="PANTHER" id="PTHR42752:SF1">
    <property type="entry name" value="IMIDAZOLONEPROPIONASE-RELATED"/>
    <property type="match status" value="1"/>
</dbReference>
<comment type="cofactor">
    <cofactor evidence="7">
        <name>Zn(2+)</name>
        <dbReference type="ChEBI" id="CHEBI:29105"/>
    </cofactor>
    <cofactor evidence="7">
        <name>Fe(3+)</name>
        <dbReference type="ChEBI" id="CHEBI:29034"/>
    </cofactor>
    <text evidence="7">Binds 1 zinc or iron ion per subunit.</text>
</comment>
<dbReference type="PANTHER" id="PTHR42752">
    <property type="entry name" value="IMIDAZOLONEPROPIONASE"/>
    <property type="match status" value="1"/>
</dbReference>
<dbReference type="EC" id="3.5.2.7" evidence="1 7"/>
<evidence type="ECO:0000256" key="4">
    <source>
        <dbReference type="ARBA" id="ARBA00022808"/>
    </source>
</evidence>
<protein>
    <recommendedName>
        <fullName evidence="1 7">Imidazolonepropionase</fullName>
        <ecNumber evidence="1 7">3.5.2.7</ecNumber>
    </recommendedName>
    <alternativeName>
        <fullName evidence="7">Imidazolone-5-propionate hydrolase</fullName>
    </alternativeName>
</protein>
<comment type="catalytic activity">
    <reaction evidence="7">
        <text>4-imidazolone-5-propanoate + H2O = N-formimidoyl-L-glutamate</text>
        <dbReference type="Rhea" id="RHEA:23660"/>
        <dbReference type="ChEBI" id="CHEBI:15377"/>
        <dbReference type="ChEBI" id="CHEBI:58928"/>
        <dbReference type="ChEBI" id="CHEBI:77893"/>
        <dbReference type="EC" id="3.5.2.7"/>
    </reaction>
</comment>
<feature type="domain" description="Amidohydrolase-related" evidence="8">
    <location>
        <begin position="70"/>
        <end position="407"/>
    </location>
</feature>
<evidence type="ECO:0000259" key="8">
    <source>
        <dbReference type="Pfam" id="PF01979"/>
    </source>
</evidence>
<proteinExistence type="inferred from homology"/>
<feature type="binding site" evidence="7">
    <location>
        <position position="184"/>
    </location>
    <ligand>
        <name>4-imidazolone-5-propanoate</name>
        <dbReference type="ChEBI" id="CHEBI:77893"/>
    </ligand>
</feature>
<comment type="subcellular location">
    <subcellularLocation>
        <location evidence="7">Cytoplasm</location>
    </subcellularLocation>
</comment>
<comment type="similarity">
    <text evidence="7">Belongs to the metallo-dependent hydrolases superfamily. HutI family.</text>
</comment>
<dbReference type="GO" id="GO:0019556">
    <property type="term" value="P:L-histidine catabolic process to glutamate and formamide"/>
    <property type="evidence" value="ECO:0007669"/>
    <property type="project" value="UniProtKB-UniRule"/>
</dbReference>
<feature type="binding site" evidence="7">
    <location>
        <position position="79"/>
    </location>
    <ligand>
        <name>Fe(3+)</name>
        <dbReference type="ChEBI" id="CHEBI:29034"/>
    </ligand>
</feature>
<dbReference type="NCBIfam" id="TIGR01224">
    <property type="entry name" value="hutI"/>
    <property type="match status" value="1"/>
</dbReference>
<dbReference type="GO" id="GO:0019557">
    <property type="term" value="P:L-histidine catabolic process to glutamate and formate"/>
    <property type="evidence" value="ECO:0007669"/>
    <property type="project" value="UniProtKB-UniPathway"/>
</dbReference>
<dbReference type="Gene3D" id="3.20.20.140">
    <property type="entry name" value="Metal-dependent hydrolases"/>
    <property type="match status" value="1"/>
</dbReference>
<dbReference type="KEGG" id="fpf:DCC35_08185"/>
<accession>A0A4D7JX43</accession>
<keyword evidence="5 7" id="KW-0862">Zinc</keyword>
<evidence type="ECO:0000256" key="2">
    <source>
        <dbReference type="ARBA" id="ARBA00022723"/>
    </source>
</evidence>
<feature type="binding site" evidence="7">
    <location>
        <position position="323"/>
    </location>
    <ligand>
        <name>N-formimidoyl-L-glutamate</name>
        <dbReference type="ChEBI" id="CHEBI:58928"/>
    </ligand>
</feature>
<feature type="binding site" evidence="7">
    <location>
        <position position="321"/>
    </location>
    <ligand>
        <name>Fe(3+)</name>
        <dbReference type="ChEBI" id="CHEBI:29034"/>
    </ligand>
</feature>
<feature type="binding site" evidence="7">
    <location>
        <position position="88"/>
    </location>
    <ligand>
        <name>4-imidazolone-5-propanoate</name>
        <dbReference type="ChEBI" id="CHEBI:77893"/>
    </ligand>
</feature>
<dbReference type="SUPFAM" id="SSF51338">
    <property type="entry name" value="Composite domain of metallo-dependent hydrolases"/>
    <property type="match status" value="1"/>
</dbReference>
<evidence type="ECO:0000256" key="6">
    <source>
        <dbReference type="ARBA" id="ARBA00023004"/>
    </source>
</evidence>
<evidence type="ECO:0000313" key="9">
    <source>
        <dbReference type="EMBL" id="QCK17032.1"/>
    </source>
</evidence>
<evidence type="ECO:0000256" key="5">
    <source>
        <dbReference type="ARBA" id="ARBA00022833"/>
    </source>
</evidence>
<feature type="binding site" evidence="7">
    <location>
        <position position="321"/>
    </location>
    <ligand>
        <name>Zn(2+)</name>
        <dbReference type="ChEBI" id="CHEBI:29105"/>
    </ligand>
</feature>
<dbReference type="GO" id="GO:0008270">
    <property type="term" value="F:zinc ion binding"/>
    <property type="evidence" value="ECO:0007669"/>
    <property type="project" value="UniProtKB-UniRule"/>
</dbReference>
<dbReference type="AlphaFoldDB" id="A0A4D7JX43"/>
<keyword evidence="7" id="KW-0963">Cytoplasm</keyword>
<feature type="binding site" evidence="7">
    <location>
        <position position="81"/>
    </location>
    <ligand>
        <name>Fe(3+)</name>
        <dbReference type="ChEBI" id="CHEBI:29034"/>
    </ligand>
</feature>
<comment type="function">
    <text evidence="7">Catalyzes the hydrolytic cleavage of the carbon-nitrogen bond in imidazolone-5-propanoate to yield N-formimidoyl-L-glutamate. It is the third step in the universal histidine degradation pathway.</text>
</comment>
<comment type="pathway">
    <text evidence="7">Amino-acid degradation; L-histidine degradation into L-glutamate; N-formimidoyl-L-glutamate from L-histidine: step 3/3.</text>
</comment>
<evidence type="ECO:0000313" key="10">
    <source>
        <dbReference type="Proteomes" id="UP000298616"/>
    </source>
</evidence>
<dbReference type="FunFam" id="3.20.20.140:FF:000007">
    <property type="entry name" value="Imidazolonepropionase"/>
    <property type="match status" value="1"/>
</dbReference>
<feature type="binding site" evidence="7">
    <location>
        <position position="326"/>
    </location>
    <ligand>
        <name>4-imidazolone-5-propanoate</name>
        <dbReference type="ChEBI" id="CHEBI:77893"/>
    </ligand>
</feature>
<feature type="binding site" evidence="7">
    <location>
        <position position="79"/>
    </location>
    <ligand>
        <name>Zn(2+)</name>
        <dbReference type="ChEBI" id="CHEBI:29105"/>
    </ligand>
</feature>
<feature type="binding site" evidence="7">
    <location>
        <position position="151"/>
    </location>
    <ligand>
        <name>N-formimidoyl-L-glutamate</name>
        <dbReference type="ChEBI" id="CHEBI:58928"/>
    </ligand>
</feature>
<evidence type="ECO:0000256" key="7">
    <source>
        <dbReference type="HAMAP-Rule" id="MF_00372"/>
    </source>
</evidence>
<dbReference type="Gene3D" id="2.30.40.10">
    <property type="entry name" value="Urease, subunit C, domain 1"/>
    <property type="match status" value="1"/>
</dbReference>
<name>A0A4D7JX43_9BACT</name>
<dbReference type="SUPFAM" id="SSF51556">
    <property type="entry name" value="Metallo-dependent hydrolases"/>
    <property type="match status" value="1"/>
</dbReference>
<dbReference type="Pfam" id="PF01979">
    <property type="entry name" value="Amidohydro_1"/>
    <property type="match status" value="1"/>
</dbReference>
<feature type="binding site" evidence="7">
    <location>
        <position position="247"/>
    </location>
    <ligand>
        <name>Fe(3+)</name>
        <dbReference type="ChEBI" id="CHEBI:29034"/>
    </ligand>
</feature>
<dbReference type="HAMAP" id="MF_00372">
    <property type="entry name" value="HutI"/>
    <property type="match status" value="1"/>
</dbReference>
<dbReference type="InterPro" id="IPR006680">
    <property type="entry name" value="Amidohydro-rel"/>
</dbReference>
<feature type="binding site" evidence="7">
    <location>
        <position position="151"/>
    </location>
    <ligand>
        <name>4-imidazolone-5-propanoate</name>
        <dbReference type="ChEBI" id="CHEBI:77893"/>
    </ligand>
</feature>
<feature type="binding site" evidence="7">
    <location>
        <position position="325"/>
    </location>
    <ligand>
        <name>N-formimidoyl-L-glutamate</name>
        <dbReference type="ChEBI" id="CHEBI:58928"/>
    </ligand>
</feature>
<dbReference type="GO" id="GO:0050480">
    <property type="term" value="F:imidazolonepropionase activity"/>
    <property type="evidence" value="ECO:0007669"/>
    <property type="project" value="UniProtKB-UniRule"/>
</dbReference>
<dbReference type="Proteomes" id="UP000298616">
    <property type="component" value="Chromosome"/>
</dbReference>
<keyword evidence="3 7" id="KW-0378">Hydrolase</keyword>
<dbReference type="CDD" id="cd01296">
    <property type="entry name" value="Imidazolone-5PH"/>
    <property type="match status" value="1"/>
</dbReference>
<keyword evidence="10" id="KW-1185">Reference proteome</keyword>
<feature type="binding site" evidence="7">
    <location>
        <position position="81"/>
    </location>
    <ligand>
        <name>Zn(2+)</name>
        <dbReference type="ChEBI" id="CHEBI:29105"/>
    </ligand>
</feature>